<keyword evidence="2" id="KW-1185">Reference proteome</keyword>
<reference evidence="2" key="1">
    <citation type="submission" date="2016-01" db="EMBL/GenBank/DDBJ databases">
        <authorList>
            <person name="Peeters C."/>
        </authorList>
    </citation>
    <scope>NUCLEOTIDE SEQUENCE [LARGE SCALE GENOMIC DNA]</scope>
</reference>
<proteinExistence type="predicted"/>
<protein>
    <submittedName>
        <fullName evidence="1">Uncharacterized protein</fullName>
    </submittedName>
</protein>
<dbReference type="Proteomes" id="UP000054740">
    <property type="component" value="Unassembled WGS sequence"/>
</dbReference>
<gene>
    <name evidence="1" type="ORF">AWB70_01047</name>
</gene>
<organism evidence="1 2">
    <name type="scientific">Caballeronia cordobensis</name>
    <name type="common">Burkholderia cordobensis</name>
    <dbReference type="NCBI Taxonomy" id="1353886"/>
    <lineage>
        <taxon>Bacteria</taxon>
        <taxon>Pseudomonadati</taxon>
        <taxon>Pseudomonadota</taxon>
        <taxon>Betaproteobacteria</taxon>
        <taxon>Burkholderiales</taxon>
        <taxon>Burkholderiaceae</taxon>
        <taxon>Caballeronia</taxon>
    </lineage>
</organism>
<dbReference type="RefSeq" id="WP_152979133.1">
    <property type="nucleotide sequence ID" value="NZ_LGRC01000004.1"/>
</dbReference>
<dbReference type="EMBL" id="FCNY02000002">
    <property type="protein sequence ID" value="SAL20516.1"/>
    <property type="molecule type" value="Genomic_DNA"/>
</dbReference>
<dbReference type="AlphaFoldDB" id="A0A158FKT4"/>
<name>A0A158FKT4_CABCO</name>
<evidence type="ECO:0000313" key="2">
    <source>
        <dbReference type="Proteomes" id="UP000054740"/>
    </source>
</evidence>
<evidence type="ECO:0000313" key="1">
    <source>
        <dbReference type="EMBL" id="SAL20516.1"/>
    </source>
</evidence>
<accession>A0A158FKT4</accession>
<sequence>MSNGGPAFPVTDVVVNNQAQPSSNGGMTLRDYLAAAALPAVIAAAAAQRASPSAVPYHDMLAQSAYLFADAMIKARG</sequence>